<dbReference type="GO" id="GO:0047443">
    <property type="term" value="F:4-hydroxy-4-methyl-2-oxoglutarate aldolase activity"/>
    <property type="evidence" value="ECO:0007669"/>
    <property type="project" value="UniProtKB-EC"/>
</dbReference>
<evidence type="ECO:0000256" key="9">
    <source>
        <dbReference type="PIRSR" id="PIRSR605493-1"/>
    </source>
</evidence>
<feature type="binding site" evidence="9">
    <location>
        <begin position="75"/>
        <end position="78"/>
    </location>
    <ligand>
        <name>substrate</name>
    </ligand>
</feature>
<dbReference type="NCBIfam" id="TIGR01935">
    <property type="entry name" value="NOT-MenG"/>
    <property type="match status" value="1"/>
</dbReference>
<dbReference type="Proteomes" id="UP000315711">
    <property type="component" value="Unassembled WGS sequence"/>
</dbReference>
<comment type="function">
    <text evidence="7 10">Catalyzes the aldol cleavage of 4-hydroxy-4-methyl-2-oxoglutarate (HMG) into 2 molecules of pyruvate. Also contains a secondary oxaloacetate (OAA) decarboxylase activity due to the common pyruvate enolate transition state formed following C-C bond cleavage in the retro-aldol and decarboxylation reactions.</text>
</comment>
<accession>A0A562QQT9</accession>
<evidence type="ECO:0000256" key="1">
    <source>
        <dbReference type="ARBA" id="ARBA00001342"/>
    </source>
</evidence>
<proteinExistence type="inferred from homology"/>
<gene>
    <name evidence="11" type="ORF">IQ10_00806</name>
</gene>
<evidence type="ECO:0000313" key="11">
    <source>
        <dbReference type="EMBL" id="TWI59094.1"/>
    </source>
</evidence>
<dbReference type="OrthoDB" id="9784786at2"/>
<comment type="subunit">
    <text evidence="4 10">Homotrimer.</text>
</comment>
<keyword evidence="5 9" id="KW-0479">Metal-binding</keyword>
<name>A0A562QQT9_9BACI</name>
<keyword evidence="6 10" id="KW-0456">Lyase</keyword>
<evidence type="ECO:0000256" key="3">
    <source>
        <dbReference type="ARBA" id="ARBA00008621"/>
    </source>
</evidence>
<organism evidence="11 12">
    <name type="scientific">Halalkalibacter nanhaiisediminis</name>
    <dbReference type="NCBI Taxonomy" id="688079"/>
    <lineage>
        <taxon>Bacteria</taxon>
        <taxon>Bacillati</taxon>
        <taxon>Bacillota</taxon>
        <taxon>Bacilli</taxon>
        <taxon>Bacillales</taxon>
        <taxon>Bacillaceae</taxon>
        <taxon>Halalkalibacter</taxon>
    </lineage>
</organism>
<dbReference type="PANTHER" id="PTHR33254:SF4">
    <property type="entry name" value="4-HYDROXY-4-METHYL-2-OXOGLUTARATE ALDOLASE 3-RELATED"/>
    <property type="match status" value="1"/>
</dbReference>
<protein>
    <recommendedName>
        <fullName evidence="10">4-hydroxy-4-methyl-2-oxoglutarate aldolase</fullName>
        <shortName evidence="10">HMG aldolase</shortName>
        <ecNumber evidence="10">4.1.1.112</ecNumber>
        <ecNumber evidence="10">4.1.3.17</ecNumber>
    </recommendedName>
    <alternativeName>
        <fullName evidence="10">Oxaloacetate decarboxylase</fullName>
    </alternativeName>
</protein>
<evidence type="ECO:0000256" key="10">
    <source>
        <dbReference type="RuleBase" id="RU004338"/>
    </source>
</evidence>
<dbReference type="InterPro" id="IPR005493">
    <property type="entry name" value="RraA/RraA-like"/>
</dbReference>
<sequence>MTIHTADICDDHFDKIKVADSIFSQYGKKKAFHGPIYTVKVFEDNVLVKKALETIPEGSVLVVDGGGSRKRALMGDNLVDIAVKRKLAGIVIYGCIRDSSQVNEMEMGIFALGTNPLKSIKQGKGQENIPVQFAGVSFEPGSYLYADEDGILISENQLY</sequence>
<comment type="catalytic activity">
    <reaction evidence="8 10">
        <text>oxaloacetate + H(+) = pyruvate + CO2</text>
        <dbReference type="Rhea" id="RHEA:15641"/>
        <dbReference type="ChEBI" id="CHEBI:15361"/>
        <dbReference type="ChEBI" id="CHEBI:15378"/>
        <dbReference type="ChEBI" id="CHEBI:16452"/>
        <dbReference type="ChEBI" id="CHEBI:16526"/>
        <dbReference type="EC" id="4.1.1.112"/>
    </reaction>
</comment>
<dbReference type="CDD" id="cd16841">
    <property type="entry name" value="RraA_family"/>
    <property type="match status" value="1"/>
</dbReference>
<evidence type="ECO:0000256" key="5">
    <source>
        <dbReference type="ARBA" id="ARBA00022723"/>
    </source>
</evidence>
<keyword evidence="9" id="KW-0460">Magnesium</keyword>
<dbReference type="PANTHER" id="PTHR33254">
    <property type="entry name" value="4-HYDROXY-4-METHYL-2-OXOGLUTARATE ALDOLASE 3-RELATED"/>
    <property type="match status" value="1"/>
</dbReference>
<dbReference type="GO" id="GO:0008428">
    <property type="term" value="F:ribonuclease inhibitor activity"/>
    <property type="evidence" value="ECO:0007669"/>
    <property type="project" value="InterPro"/>
</dbReference>
<dbReference type="EMBL" id="VLKZ01000002">
    <property type="protein sequence ID" value="TWI59094.1"/>
    <property type="molecule type" value="Genomic_DNA"/>
</dbReference>
<dbReference type="EC" id="4.1.3.17" evidence="10"/>
<evidence type="ECO:0000256" key="7">
    <source>
        <dbReference type="ARBA" id="ARBA00025046"/>
    </source>
</evidence>
<evidence type="ECO:0000313" key="12">
    <source>
        <dbReference type="Proteomes" id="UP000315711"/>
    </source>
</evidence>
<evidence type="ECO:0000256" key="8">
    <source>
        <dbReference type="ARBA" id="ARBA00047973"/>
    </source>
</evidence>
<dbReference type="RefSeq" id="WP_144449181.1">
    <property type="nucleotide sequence ID" value="NZ_VLKZ01000002.1"/>
</dbReference>
<evidence type="ECO:0000256" key="4">
    <source>
        <dbReference type="ARBA" id="ARBA00011233"/>
    </source>
</evidence>
<dbReference type="Gene3D" id="3.50.30.40">
    <property type="entry name" value="Ribonuclease E inhibitor RraA/RraA-like"/>
    <property type="match status" value="1"/>
</dbReference>
<comment type="cofactor">
    <cofactor evidence="9">
        <name>Mg(2+)</name>
        <dbReference type="ChEBI" id="CHEBI:18420"/>
    </cofactor>
</comment>
<comment type="caution">
    <text evidence="11">The sequence shown here is derived from an EMBL/GenBank/DDBJ whole genome shotgun (WGS) entry which is preliminary data.</text>
</comment>
<dbReference type="GO" id="GO:0051252">
    <property type="term" value="P:regulation of RNA metabolic process"/>
    <property type="evidence" value="ECO:0007669"/>
    <property type="project" value="InterPro"/>
</dbReference>
<dbReference type="EC" id="4.1.1.112" evidence="10"/>
<comment type="catalytic activity">
    <reaction evidence="1 10">
        <text>4-hydroxy-4-methyl-2-oxoglutarate = 2 pyruvate</text>
        <dbReference type="Rhea" id="RHEA:22748"/>
        <dbReference type="ChEBI" id="CHEBI:15361"/>
        <dbReference type="ChEBI" id="CHEBI:58276"/>
        <dbReference type="EC" id="4.1.3.17"/>
    </reaction>
</comment>
<dbReference type="AlphaFoldDB" id="A0A562QQT9"/>
<keyword evidence="12" id="KW-1185">Reference proteome</keyword>
<evidence type="ECO:0000256" key="6">
    <source>
        <dbReference type="ARBA" id="ARBA00023239"/>
    </source>
</evidence>
<evidence type="ECO:0000256" key="2">
    <source>
        <dbReference type="ARBA" id="ARBA00001968"/>
    </source>
</evidence>
<comment type="cofactor">
    <cofactor evidence="2 10">
        <name>a divalent metal cation</name>
        <dbReference type="ChEBI" id="CHEBI:60240"/>
    </cofactor>
</comment>
<dbReference type="InterPro" id="IPR010203">
    <property type="entry name" value="RraA"/>
</dbReference>
<feature type="binding site" evidence="9">
    <location>
        <position position="98"/>
    </location>
    <ligand>
        <name>Mg(2+)</name>
        <dbReference type="ChEBI" id="CHEBI:18420"/>
    </ligand>
</feature>
<dbReference type="GO" id="GO:0008948">
    <property type="term" value="F:oxaloacetate decarboxylase activity"/>
    <property type="evidence" value="ECO:0007669"/>
    <property type="project" value="UniProtKB-EC"/>
</dbReference>
<reference evidence="11 12" key="1">
    <citation type="journal article" date="2015" name="Stand. Genomic Sci.">
        <title>Genomic Encyclopedia of Bacterial and Archaeal Type Strains, Phase III: the genomes of soil and plant-associated and newly described type strains.</title>
        <authorList>
            <person name="Whitman W.B."/>
            <person name="Woyke T."/>
            <person name="Klenk H.P."/>
            <person name="Zhou Y."/>
            <person name="Lilburn T.G."/>
            <person name="Beck B.J."/>
            <person name="De Vos P."/>
            <person name="Vandamme P."/>
            <person name="Eisen J.A."/>
            <person name="Garrity G."/>
            <person name="Hugenholtz P."/>
            <person name="Kyrpides N.C."/>
        </authorList>
    </citation>
    <scope>NUCLEOTIDE SEQUENCE [LARGE SCALE GENOMIC DNA]</scope>
    <source>
        <strain evidence="11 12">CGMCC 1.10116</strain>
    </source>
</reference>
<dbReference type="SUPFAM" id="SSF89562">
    <property type="entry name" value="RraA-like"/>
    <property type="match status" value="1"/>
</dbReference>
<comment type="similarity">
    <text evidence="3 10">Belongs to the class II aldolase/RraA-like family.</text>
</comment>
<dbReference type="Pfam" id="PF03737">
    <property type="entry name" value="RraA-like"/>
    <property type="match status" value="1"/>
</dbReference>
<dbReference type="NCBIfam" id="NF006875">
    <property type="entry name" value="PRK09372.1"/>
    <property type="match status" value="1"/>
</dbReference>
<dbReference type="GO" id="GO:0046872">
    <property type="term" value="F:metal ion binding"/>
    <property type="evidence" value="ECO:0007669"/>
    <property type="project" value="UniProtKB-KW"/>
</dbReference>
<dbReference type="InterPro" id="IPR036704">
    <property type="entry name" value="RraA/RraA-like_sf"/>
</dbReference>
<feature type="binding site" evidence="9">
    <location>
        <position position="97"/>
    </location>
    <ligand>
        <name>substrate</name>
    </ligand>
</feature>